<evidence type="ECO:0000313" key="3">
    <source>
        <dbReference type="Proteomes" id="UP001303946"/>
    </source>
</evidence>
<protein>
    <recommendedName>
        <fullName evidence="4">Holin</fullName>
    </recommendedName>
</protein>
<evidence type="ECO:0000313" key="2">
    <source>
        <dbReference type="EMBL" id="WOB11202.1"/>
    </source>
</evidence>
<feature type="transmembrane region" description="Helical" evidence="1">
    <location>
        <begin position="72"/>
        <end position="96"/>
    </location>
</feature>
<dbReference type="Proteomes" id="UP001303946">
    <property type="component" value="Plasmid unnamed1"/>
</dbReference>
<reference evidence="2 3" key="1">
    <citation type="submission" date="2023-10" db="EMBL/GenBank/DDBJ databases">
        <title>Bacteria for the degradation of biodegradable plastic PBAT(Polybutylene adipate terephthalate).</title>
        <authorList>
            <person name="Weon H.-Y."/>
            <person name="Yeon J."/>
        </authorList>
    </citation>
    <scope>NUCLEOTIDE SEQUENCE [LARGE SCALE GENOMIC DNA]</scope>
    <source>
        <strain evidence="2 3">SBD 7-3</strain>
        <plasmid evidence="2 3">unnamed1</plasmid>
    </source>
</reference>
<accession>A0ABZ0D7F0</accession>
<name>A0ABZ0D7F0_9BURK</name>
<keyword evidence="1" id="KW-0472">Membrane</keyword>
<dbReference type="RefSeq" id="WP_316704388.1">
    <property type="nucleotide sequence ID" value="NZ_CP136337.1"/>
</dbReference>
<geneLocation type="plasmid" evidence="2 3">
    <name>unnamed1</name>
</geneLocation>
<feature type="transmembrane region" description="Helical" evidence="1">
    <location>
        <begin position="6"/>
        <end position="25"/>
    </location>
</feature>
<evidence type="ECO:0008006" key="4">
    <source>
        <dbReference type="Google" id="ProtNLM"/>
    </source>
</evidence>
<feature type="transmembrane region" description="Helical" evidence="1">
    <location>
        <begin position="37"/>
        <end position="57"/>
    </location>
</feature>
<dbReference type="EMBL" id="CP136337">
    <property type="protein sequence ID" value="WOB11202.1"/>
    <property type="molecule type" value="Genomic_DNA"/>
</dbReference>
<proteinExistence type="predicted"/>
<sequence length="122" mass="13551">MAILGFLFVLVVCLGVAINLVDWRLRSVGGVDWQLQLTSATLGFAAACAMFGVWYFGYEVFGGPYWLQVGEWLMVVFFASRAAWSAANGLVALFGTKTQQGPRKLKETLREGDDRLGLRRVR</sequence>
<keyword evidence="1" id="KW-0812">Transmembrane</keyword>
<gene>
    <name evidence="2" type="ORF">RXV79_26580</name>
</gene>
<evidence type="ECO:0000256" key="1">
    <source>
        <dbReference type="SAM" id="Phobius"/>
    </source>
</evidence>
<keyword evidence="1" id="KW-1133">Transmembrane helix</keyword>
<keyword evidence="2" id="KW-0614">Plasmid</keyword>
<organism evidence="2 3">
    <name type="scientific">Piscinibacter gummiphilus</name>
    <dbReference type="NCBI Taxonomy" id="946333"/>
    <lineage>
        <taxon>Bacteria</taxon>
        <taxon>Pseudomonadati</taxon>
        <taxon>Pseudomonadota</taxon>
        <taxon>Betaproteobacteria</taxon>
        <taxon>Burkholderiales</taxon>
        <taxon>Sphaerotilaceae</taxon>
        <taxon>Piscinibacter</taxon>
    </lineage>
</organism>
<keyword evidence="3" id="KW-1185">Reference proteome</keyword>